<evidence type="ECO:0000256" key="3">
    <source>
        <dbReference type="ARBA" id="ARBA00022525"/>
    </source>
</evidence>
<accession>A0AAD4EG80</accession>
<evidence type="ECO:0000313" key="6">
    <source>
        <dbReference type="Proteomes" id="UP001195769"/>
    </source>
</evidence>
<name>A0AAD4EG80_9AGAM</name>
<keyword evidence="6" id="KW-1185">Reference proteome</keyword>
<sequence length="172" mass="18937">MYKLNCIVLGDDPSHAFEIKIEPTESVSALRKAIKDAKKPHFDHVAADDLALWRVDLPADEAPKNHTLDSKQSLSAVAKLSKFFSEQPNEEHLHIVVQGPPAVSSGPLHLRLNCIVLGDDPSHAFEIKIAPTESVSALRKAIKDAKKPHFDHVAADDLELWRVSDLMPTIGC</sequence>
<dbReference type="GO" id="GO:0043657">
    <property type="term" value="C:host cell"/>
    <property type="evidence" value="ECO:0007669"/>
    <property type="project" value="UniProtKB-SubCell"/>
</dbReference>
<dbReference type="GO" id="GO:0005576">
    <property type="term" value="C:extracellular region"/>
    <property type="evidence" value="ECO:0007669"/>
    <property type="project" value="UniProtKB-SubCell"/>
</dbReference>
<dbReference type="RefSeq" id="XP_041231067.1">
    <property type="nucleotide sequence ID" value="XM_041374489.1"/>
</dbReference>
<dbReference type="GeneID" id="64668787"/>
<gene>
    <name evidence="5" type="ORF">F5891DRAFT_943552</name>
</gene>
<evidence type="ECO:0000256" key="2">
    <source>
        <dbReference type="ARBA" id="ARBA00004613"/>
    </source>
</evidence>
<dbReference type="Proteomes" id="UP001195769">
    <property type="component" value="Unassembled WGS sequence"/>
</dbReference>
<dbReference type="AlphaFoldDB" id="A0AAD4EG80"/>
<feature type="domain" description="Crinkler effector protein N-terminal" evidence="4">
    <location>
        <begin position="110"/>
        <end position="163"/>
    </location>
</feature>
<dbReference type="Pfam" id="PF20147">
    <property type="entry name" value="Crinkler"/>
    <property type="match status" value="2"/>
</dbReference>
<comment type="caution">
    <text evidence="5">The sequence shown here is derived from an EMBL/GenBank/DDBJ whole genome shotgun (WGS) entry which is preliminary data.</text>
</comment>
<protein>
    <recommendedName>
        <fullName evidence="4">Crinkler effector protein N-terminal domain-containing protein</fullName>
    </recommendedName>
</protein>
<keyword evidence="3" id="KW-0964">Secreted</keyword>
<evidence type="ECO:0000256" key="1">
    <source>
        <dbReference type="ARBA" id="ARBA00004340"/>
    </source>
</evidence>
<evidence type="ECO:0000259" key="4">
    <source>
        <dbReference type="Pfam" id="PF20147"/>
    </source>
</evidence>
<reference evidence="5" key="1">
    <citation type="journal article" date="2020" name="New Phytol.">
        <title>Comparative genomics reveals dynamic genome evolution in host specialist ectomycorrhizal fungi.</title>
        <authorList>
            <person name="Lofgren L.A."/>
            <person name="Nguyen N.H."/>
            <person name="Vilgalys R."/>
            <person name="Ruytinx J."/>
            <person name="Liao H.L."/>
            <person name="Branco S."/>
            <person name="Kuo A."/>
            <person name="LaButti K."/>
            <person name="Lipzen A."/>
            <person name="Andreopoulos W."/>
            <person name="Pangilinan J."/>
            <person name="Riley R."/>
            <person name="Hundley H."/>
            <person name="Na H."/>
            <person name="Barry K."/>
            <person name="Grigoriev I.V."/>
            <person name="Stajich J.E."/>
            <person name="Kennedy P.G."/>
        </authorList>
    </citation>
    <scope>NUCLEOTIDE SEQUENCE</scope>
    <source>
        <strain evidence="5">FC203</strain>
    </source>
</reference>
<organism evidence="5 6">
    <name type="scientific">Suillus fuscotomentosus</name>
    <dbReference type="NCBI Taxonomy" id="1912939"/>
    <lineage>
        <taxon>Eukaryota</taxon>
        <taxon>Fungi</taxon>
        <taxon>Dikarya</taxon>
        <taxon>Basidiomycota</taxon>
        <taxon>Agaricomycotina</taxon>
        <taxon>Agaricomycetes</taxon>
        <taxon>Agaricomycetidae</taxon>
        <taxon>Boletales</taxon>
        <taxon>Suillineae</taxon>
        <taxon>Suillaceae</taxon>
        <taxon>Suillus</taxon>
    </lineage>
</organism>
<dbReference type="EMBL" id="JABBWK010000007">
    <property type="protein sequence ID" value="KAG1905492.1"/>
    <property type="molecule type" value="Genomic_DNA"/>
</dbReference>
<proteinExistence type="predicted"/>
<comment type="subcellular location">
    <subcellularLocation>
        <location evidence="1">Host cell</location>
    </subcellularLocation>
    <subcellularLocation>
        <location evidence="2">Secreted</location>
    </subcellularLocation>
</comment>
<feature type="domain" description="Crinkler effector protein N-terminal" evidence="4">
    <location>
        <begin position="3"/>
        <end position="98"/>
    </location>
</feature>
<evidence type="ECO:0000313" key="5">
    <source>
        <dbReference type="EMBL" id="KAG1905492.1"/>
    </source>
</evidence>
<dbReference type="InterPro" id="IPR045379">
    <property type="entry name" value="Crinkler_N"/>
</dbReference>